<keyword evidence="1" id="KW-0472">Membrane</keyword>
<keyword evidence="1" id="KW-1133">Transmembrane helix</keyword>
<sequence>MKAPNCSEICPWVRNTQDLDHYICLKCGQERFLNKMKSNQPPLGLLILMVMAILFTVLVQERKTPEQAAPQLDALSTP</sequence>
<evidence type="ECO:0000313" key="2">
    <source>
        <dbReference type="EMBL" id="MDJ1170590.1"/>
    </source>
</evidence>
<organism evidence="2 3">
    <name type="scientific">Roseofilum acuticapitatum BLCC-M154</name>
    <dbReference type="NCBI Taxonomy" id="3022444"/>
    <lineage>
        <taxon>Bacteria</taxon>
        <taxon>Bacillati</taxon>
        <taxon>Cyanobacteriota</taxon>
        <taxon>Cyanophyceae</taxon>
        <taxon>Desertifilales</taxon>
        <taxon>Desertifilaceae</taxon>
        <taxon>Roseofilum</taxon>
        <taxon>Roseofilum acuticapitatum</taxon>
    </lineage>
</organism>
<dbReference type="EMBL" id="JAQOSP010000092">
    <property type="protein sequence ID" value="MDJ1170590.1"/>
    <property type="molecule type" value="Genomic_DNA"/>
</dbReference>
<gene>
    <name evidence="2" type="ORF">PMG71_14255</name>
</gene>
<name>A0ABT7AUM7_9CYAN</name>
<comment type="caution">
    <text evidence="2">The sequence shown here is derived from an EMBL/GenBank/DDBJ whole genome shotgun (WGS) entry which is preliminary data.</text>
</comment>
<accession>A0ABT7AUM7</accession>
<evidence type="ECO:0000313" key="3">
    <source>
        <dbReference type="Proteomes" id="UP001235303"/>
    </source>
</evidence>
<dbReference type="Proteomes" id="UP001235303">
    <property type="component" value="Unassembled WGS sequence"/>
</dbReference>
<evidence type="ECO:0000256" key="1">
    <source>
        <dbReference type="SAM" id="Phobius"/>
    </source>
</evidence>
<reference evidence="2 3" key="1">
    <citation type="submission" date="2023-01" db="EMBL/GenBank/DDBJ databases">
        <title>Novel diversity within Roseofilum (Cyanobacteria; Desertifilaceae) from marine benthic mats with descriptions of four novel species.</title>
        <authorList>
            <person name="Wang Y."/>
            <person name="Berthold D.E."/>
            <person name="Hu J."/>
            <person name="Lefler F.W."/>
            <person name="Laughinghouse H.D. IV."/>
        </authorList>
    </citation>
    <scope>NUCLEOTIDE SEQUENCE [LARGE SCALE GENOMIC DNA]</scope>
    <source>
        <strain evidence="2 3">BLCC-M154</strain>
    </source>
</reference>
<keyword evidence="3" id="KW-1185">Reference proteome</keyword>
<feature type="transmembrane region" description="Helical" evidence="1">
    <location>
        <begin position="42"/>
        <end position="59"/>
    </location>
</feature>
<keyword evidence="1" id="KW-0812">Transmembrane</keyword>
<proteinExistence type="predicted"/>
<protein>
    <submittedName>
        <fullName evidence="2">Uncharacterized protein</fullName>
    </submittedName>
</protein>
<dbReference type="RefSeq" id="WP_283754351.1">
    <property type="nucleotide sequence ID" value="NZ_JAQOSP010000092.1"/>
</dbReference>